<dbReference type="AlphaFoldDB" id="A0A1H0EM79"/>
<dbReference type="InterPro" id="IPR007569">
    <property type="entry name" value="DUF559"/>
</dbReference>
<proteinExistence type="predicted"/>
<feature type="domain" description="DUF559" evidence="1">
    <location>
        <begin position="40"/>
        <end position="91"/>
    </location>
</feature>
<name>A0A1H0EM79_9ACTO</name>
<dbReference type="STRING" id="332524.SAMN04487766_10899"/>
<evidence type="ECO:0000313" key="3">
    <source>
        <dbReference type="Proteomes" id="UP000198541"/>
    </source>
</evidence>
<dbReference type="Gene3D" id="3.40.960.10">
    <property type="entry name" value="VSR Endonuclease"/>
    <property type="match status" value="1"/>
</dbReference>
<accession>A0A1H0EM79</accession>
<dbReference type="Pfam" id="PF04480">
    <property type="entry name" value="DUF559"/>
    <property type="match status" value="1"/>
</dbReference>
<protein>
    <recommendedName>
        <fullName evidence="1">DUF559 domain-containing protein</fullName>
    </recommendedName>
</protein>
<gene>
    <name evidence="2" type="ORF">SAMN05216355_11714</name>
</gene>
<keyword evidence="3" id="KW-1185">Reference proteome</keyword>
<dbReference type="EMBL" id="FNIM01000017">
    <property type="protein sequence ID" value="SDN83426.1"/>
    <property type="molecule type" value="Genomic_DNA"/>
</dbReference>
<dbReference type="Proteomes" id="UP000198541">
    <property type="component" value="Unassembled WGS sequence"/>
</dbReference>
<evidence type="ECO:0000313" key="2">
    <source>
        <dbReference type="EMBL" id="SDN83426.1"/>
    </source>
</evidence>
<sequence length="103" mass="11708">MPRCTSGTPLQLHEVGIPFADGVEISRVGEVDLLVDGWPVLELDGYSYHEDEYQFGLDRRRDRELTRRGYRVVRFTRQDVEAGRVGAEIQDLLAARNRMGATS</sequence>
<evidence type="ECO:0000259" key="1">
    <source>
        <dbReference type="Pfam" id="PF04480"/>
    </source>
</evidence>
<organism evidence="2 3">
    <name type="scientific">Actinomyces ruminicola</name>
    <dbReference type="NCBI Taxonomy" id="332524"/>
    <lineage>
        <taxon>Bacteria</taxon>
        <taxon>Bacillati</taxon>
        <taxon>Actinomycetota</taxon>
        <taxon>Actinomycetes</taxon>
        <taxon>Actinomycetales</taxon>
        <taxon>Actinomycetaceae</taxon>
        <taxon>Actinomyces</taxon>
    </lineage>
</organism>
<reference evidence="3" key="1">
    <citation type="submission" date="2016-10" db="EMBL/GenBank/DDBJ databases">
        <authorList>
            <person name="Varghese N."/>
            <person name="Submissions S."/>
        </authorList>
    </citation>
    <scope>NUCLEOTIDE SEQUENCE [LARGE SCALE GENOMIC DNA]</scope>
    <source>
        <strain evidence="3">DSM 27982</strain>
    </source>
</reference>